<feature type="region of interest" description="Disordered" evidence="2">
    <location>
        <begin position="1"/>
        <end position="49"/>
    </location>
</feature>
<feature type="compositionally biased region" description="Basic and acidic residues" evidence="2">
    <location>
        <begin position="376"/>
        <end position="388"/>
    </location>
</feature>
<gene>
    <name evidence="3" type="ORF">IWX46DRAFT_581490</name>
</gene>
<dbReference type="Proteomes" id="UP001365128">
    <property type="component" value="Unassembled WGS sequence"/>
</dbReference>
<evidence type="ECO:0000256" key="1">
    <source>
        <dbReference type="ARBA" id="ARBA00061469"/>
    </source>
</evidence>
<name>A0ABR1MBQ6_9PEZI</name>
<evidence type="ECO:0000256" key="2">
    <source>
        <dbReference type="SAM" id="MobiDB-lite"/>
    </source>
</evidence>
<dbReference type="Pfam" id="PF09783">
    <property type="entry name" value="Vac_ImportDeg"/>
    <property type="match status" value="2"/>
</dbReference>
<feature type="region of interest" description="Disordered" evidence="2">
    <location>
        <begin position="660"/>
        <end position="680"/>
    </location>
</feature>
<dbReference type="PANTHER" id="PTHR14534:SF3">
    <property type="entry name" value="GID COMPLEX SUBUNIT 4 HOMOLOG"/>
    <property type="match status" value="1"/>
</dbReference>
<dbReference type="EMBL" id="JBBPDW010000018">
    <property type="protein sequence ID" value="KAK7545368.1"/>
    <property type="molecule type" value="Genomic_DNA"/>
</dbReference>
<accession>A0ABR1MBQ6</accession>
<keyword evidence="4" id="KW-1185">Reference proteome</keyword>
<evidence type="ECO:0000313" key="3">
    <source>
        <dbReference type="EMBL" id="KAK7545368.1"/>
    </source>
</evidence>
<feature type="region of interest" description="Disordered" evidence="2">
    <location>
        <begin position="170"/>
        <end position="221"/>
    </location>
</feature>
<feature type="region of interest" description="Disordered" evidence="2">
    <location>
        <begin position="335"/>
        <end position="355"/>
    </location>
</feature>
<feature type="compositionally biased region" description="Polar residues" evidence="2">
    <location>
        <begin position="389"/>
        <end position="406"/>
    </location>
</feature>
<organism evidence="3 4">
    <name type="scientific">Phyllosticta citricarpa</name>
    <dbReference type="NCBI Taxonomy" id="55181"/>
    <lineage>
        <taxon>Eukaryota</taxon>
        <taxon>Fungi</taxon>
        <taxon>Dikarya</taxon>
        <taxon>Ascomycota</taxon>
        <taxon>Pezizomycotina</taxon>
        <taxon>Dothideomycetes</taxon>
        <taxon>Dothideomycetes incertae sedis</taxon>
        <taxon>Botryosphaeriales</taxon>
        <taxon>Phyllostictaceae</taxon>
        <taxon>Phyllosticta</taxon>
    </lineage>
</organism>
<feature type="region of interest" description="Disordered" evidence="2">
    <location>
        <begin position="370"/>
        <end position="479"/>
    </location>
</feature>
<comment type="similarity">
    <text evidence="1">Belongs to the GID4/VID24 family.</text>
</comment>
<evidence type="ECO:0000313" key="4">
    <source>
        <dbReference type="Proteomes" id="UP001365128"/>
    </source>
</evidence>
<dbReference type="PANTHER" id="PTHR14534">
    <property type="entry name" value="VACUOLAR IMPORT AND DEGRADATION PROTEIN 24"/>
    <property type="match status" value="1"/>
</dbReference>
<feature type="compositionally biased region" description="Polar residues" evidence="2">
    <location>
        <begin position="434"/>
        <end position="448"/>
    </location>
</feature>
<feature type="region of interest" description="Disordered" evidence="2">
    <location>
        <begin position="75"/>
        <end position="107"/>
    </location>
</feature>
<sequence>MAAPLADRRRRGAFLPSGLAGRADIGSYPMPRPGRPAGGGDLTAPGDNVFIHPLARPERENWKARPGPRIVVRRHRRHRQNSPAKPSPLAVSAAAAPSRTCPSTPRPHRQAIIIKAPLSFVVDSAAQPRLTPGLDPSAGIPLLPQPRNASCPLAMPLTLTTASDFDPVQLASPPFSIASSAPPPPPQPTVRLPPTAPPAPPPNTAPQQDDSTARPNTPPSYLSALRQLESPVSPQVINLAATLTTQAENDADADNVSFLRRPMDPQDEWRQQNAAAEDELFEEVRAARDRLRARTVELHQHEQDTRDRQMRLSRVMERLERLNRLHFSMPYSDRVPHQNNLYDWSPPAETDNQDDLRDMISNEGARNVRELRRHWERQQRNEGPRTSESRWSSSTAQPSESSLRSTQSRRPPRFSARSRDNMQRYITDRDTAIRNAQSGDIGRIQTSRYGWHSSIEPRPADPSARAWTPPGPSSGRDRTWERDYRRAFLENPSSNPPPSSPWLEQTIRYLSKIRASESYEDSLFHAVDAGFVTKEFFGENHEDFILDVGSIPRPAETSWLAPGAVFSGSQHATTVTSSSSSSSQIPTTTAATLYRLQNTEASIRATLYGAEALGSHRTDDARPPHTQHQQDRWPVKVTIHAVDWAKMTLSATMEAYNVPSHPPQYPGSNLDTSLPPRPGTRTSSITTYLEGEILDFQTHTLLTESFKSSPATDATYWRKLPPFAHLRDNDLIHSLVSHEYVSKLANEWILMRWKERCFVRSTGAARRQQQQQQSNSTPAYSSSSSSALRSSVDEEMAEDGCGLTISGFYYVCLRRSDGAVEGLYYDPQSSPYQHLKLSPVGGGNFPVWGFR</sequence>
<protein>
    <submittedName>
        <fullName evidence="3">Vacuolar import and degradation protein-domain-containing protein</fullName>
    </submittedName>
</protein>
<feature type="compositionally biased region" description="Pro residues" evidence="2">
    <location>
        <begin position="194"/>
        <end position="204"/>
    </location>
</feature>
<reference evidence="3 4" key="1">
    <citation type="submission" date="2024-04" db="EMBL/GenBank/DDBJ databases">
        <title>Phyllosticta paracitricarpa is synonymous to the EU quarantine fungus P. citricarpa based on phylogenomic analyses.</title>
        <authorList>
            <consortium name="Lawrence Berkeley National Laboratory"/>
            <person name="Van Ingen-Buijs V.A."/>
            <person name="Van Westerhoven A.C."/>
            <person name="Haridas S."/>
            <person name="Skiadas P."/>
            <person name="Martin F."/>
            <person name="Groenewald J.Z."/>
            <person name="Crous P.W."/>
            <person name="Seidl M.F."/>
        </authorList>
    </citation>
    <scope>NUCLEOTIDE SEQUENCE [LARGE SCALE GENOMIC DNA]</scope>
    <source>
        <strain evidence="3 4">CBS 122670</strain>
    </source>
</reference>
<feature type="compositionally biased region" description="Basic and acidic residues" evidence="2">
    <location>
        <begin position="417"/>
        <end position="432"/>
    </location>
</feature>
<proteinExistence type="inferred from homology"/>
<feature type="compositionally biased region" description="Low complexity" evidence="2">
    <location>
        <begin position="82"/>
        <end position="98"/>
    </location>
</feature>
<feature type="compositionally biased region" description="Low complexity" evidence="2">
    <location>
        <begin position="171"/>
        <end position="180"/>
    </location>
</feature>
<dbReference type="InterPro" id="IPR018618">
    <property type="entry name" value="GID4/10-like"/>
</dbReference>
<feature type="compositionally biased region" description="Low complexity" evidence="2">
    <location>
        <begin position="768"/>
        <end position="785"/>
    </location>
</feature>
<feature type="region of interest" description="Disordered" evidence="2">
    <location>
        <begin position="764"/>
        <end position="785"/>
    </location>
</feature>
<comment type="caution">
    <text evidence="3">The sequence shown here is derived from an EMBL/GenBank/DDBJ whole genome shotgun (WGS) entry which is preliminary data.</text>
</comment>